<evidence type="ECO:0000313" key="3">
    <source>
        <dbReference type="Proteomes" id="UP000565579"/>
    </source>
</evidence>
<dbReference type="RefSeq" id="WP_185105869.1">
    <property type="nucleotide sequence ID" value="NZ_BAAAXY010000189.1"/>
</dbReference>
<keyword evidence="3" id="KW-1185">Reference proteome</keyword>
<comment type="caution">
    <text evidence="2">The sequence shown here is derived from an EMBL/GenBank/DDBJ whole genome shotgun (WGS) entry which is preliminary data.</text>
</comment>
<name>A0A7X0U1W5_9ACTN</name>
<accession>A0A7X0U1W5</accession>
<feature type="domain" description="Trypsin-co-occurring" evidence="1">
    <location>
        <begin position="8"/>
        <end position="100"/>
    </location>
</feature>
<reference evidence="2 3" key="1">
    <citation type="submission" date="2020-08" db="EMBL/GenBank/DDBJ databases">
        <title>Sequencing the genomes of 1000 actinobacteria strains.</title>
        <authorList>
            <person name="Klenk H.-P."/>
        </authorList>
    </citation>
    <scope>NUCLEOTIDE SEQUENCE [LARGE SCALE GENOMIC DNA]</scope>
    <source>
        <strain evidence="2 3">DSM 43768</strain>
    </source>
</reference>
<organism evidence="2 3">
    <name type="scientific">Nonomuraea rubra</name>
    <dbReference type="NCBI Taxonomy" id="46180"/>
    <lineage>
        <taxon>Bacteria</taxon>
        <taxon>Bacillati</taxon>
        <taxon>Actinomycetota</taxon>
        <taxon>Actinomycetes</taxon>
        <taxon>Streptosporangiales</taxon>
        <taxon>Streptosporangiaceae</taxon>
        <taxon>Nonomuraea</taxon>
    </lineage>
</organism>
<dbReference type="NCBIfam" id="NF041216">
    <property type="entry name" value="CU044_2847_fam"/>
    <property type="match status" value="1"/>
</dbReference>
<evidence type="ECO:0000259" key="1">
    <source>
        <dbReference type="Pfam" id="PF19493"/>
    </source>
</evidence>
<dbReference type="Pfam" id="PF19493">
    <property type="entry name" value="Trypco1"/>
    <property type="match status" value="1"/>
</dbReference>
<evidence type="ECO:0000313" key="2">
    <source>
        <dbReference type="EMBL" id="MBB6551864.1"/>
    </source>
</evidence>
<dbReference type="AlphaFoldDB" id="A0A7X0U1W5"/>
<sequence length="110" mass="12157">MPDIVQMPVDGGEPILVEIDRRTTRVGRVEDQFDTAGESLQRSLSRVQEIAGHVFDKLSALPRKPERIRVEFGVKLTADANVILTRTGGEAHFVIEMEWEGERKGGDAGA</sequence>
<dbReference type="InterPro" id="IPR045794">
    <property type="entry name" value="Trypco1"/>
</dbReference>
<gene>
    <name evidence="2" type="ORF">HD593_006659</name>
</gene>
<dbReference type="EMBL" id="JACHMI010000001">
    <property type="protein sequence ID" value="MBB6551864.1"/>
    <property type="molecule type" value="Genomic_DNA"/>
</dbReference>
<proteinExistence type="predicted"/>
<dbReference type="Proteomes" id="UP000565579">
    <property type="component" value="Unassembled WGS sequence"/>
</dbReference>
<protein>
    <recommendedName>
        <fullName evidence="1">Trypsin-co-occurring domain-containing protein</fullName>
    </recommendedName>
</protein>